<sequence>MDRHNGGSGNRQIRHENASPRVEQTGSSHPATFSQNRQQYHQQQAPTSATGPAPTFTVPALASESHGIQQFQEPREFSEASDEHAETTAPEGSSDVLPTPLRDYTFPLLSLPGELVMMVYDQLDLEGKCAFRATCRVMQSMSYDSFFNEVCEKLHVVVHPISMNMLESIAAEPRLAAKVTKVRISTYMLRGHDVAPPYRQEYERLCAEEEAIIRAKRNTPTYCLIFLRCLLAMPNLDTVIVSDGGRSWDITDELDISGTESDQWMYVFTSDGLDILGRHKIETLTHIDISEDLFEQLEPQDWRYRQRIFIEILPYLALLAPKEKFNLDVVIHLRGYLNLVDDWGQGIPNPDIEHITKLINALNHVAPLIRDFVVDWHALEDSMRITQAMLMGMNPKMFCLRNSDVLDSSLEFPYPKPTLSNGQPVSPRLKHLILDSMQVKVTFFIECLVTCNNCTYIELSKVILFGESVNSNFIGWQASFRAMQRMPLLDKLRLHALGHFPQGEEIPEQAKVRVLALDYQIPILLTLLIDDESRSWIDMEKATKMHLLDEMKLSDLGHSPGDPYEAPENATFGEVAFDGKIPVFLVALAADESRS</sequence>
<proteinExistence type="predicted"/>
<evidence type="ECO:0000313" key="3">
    <source>
        <dbReference type="Proteomes" id="UP000244855"/>
    </source>
</evidence>
<feature type="compositionally biased region" description="Basic and acidic residues" evidence="1">
    <location>
        <begin position="73"/>
        <end position="86"/>
    </location>
</feature>
<dbReference type="EMBL" id="KZ805300">
    <property type="protein sequence ID" value="PVI08349.1"/>
    <property type="molecule type" value="Genomic_DNA"/>
</dbReference>
<protein>
    <recommendedName>
        <fullName evidence="4">F-box domain-containing protein</fullName>
    </recommendedName>
</protein>
<reference evidence="2 3" key="1">
    <citation type="journal article" date="2018" name="Sci. Rep.">
        <title>Comparative genomics provides insights into the lifestyle and reveals functional heterogeneity of dark septate endophytic fungi.</title>
        <authorList>
            <person name="Knapp D.G."/>
            <person name="Nemeth J.B."/>
            <person name="Barry K."/>
            <person name="Hainaut M."/>
            <person name="Henrissat B."/>
            <person name="Johnson J."/>
            <person name="Kuo A."/>
            <person name="Lim J.H.P."/>
            <person name="Lipzen A."/>
            <person name="Nolan M."/>
            <person name="Ohm R.A."/>
            <person name="Tamas L."/>
            <person name="Grigoriev I.V."/>
            <person name="Spatafora J.W."/>
            <person name="Nagy L.G."/>
            <person name="Kovacs G.M."/>
        </authorList>
    </citation>
    <scope>NUCLEOTIDE SEQUENCE [LARGE SCALE GENOMIC DNA]</scope>
    <source>
        <strain evidence="2 3">DSE2036</strain>
    </source>
</reference>
<name>A0A2V1EE40_9PLEO</name>
<evidence type="ECO:0008006" key="4">
    <source>
        <dbReference type="Google" id="ProtNLM"/>
    </source>
</evidence>
<feature type="region of interest" description="Disordered" evidence="1">
    <location>
        <begin position="1"/>
        <end position="97"/>
    </location>
</feature>
<organism evidence="2 3">
    <name type="scientific">Periconia macrospinosa</name>
    <dbReference type="NCBI Taxonomy" id="97972"/>
    <lineage>
        <taxon>Eukaryota</taxon>
        <taxon>Fungi</taxon>
        <taxon>Dikarya</taxon>
        <taxon>Ascomycota</taxon>
        <taxon>Pezizomycotina</taxon>
        <taxon>Dothideomycetes</taxon>
        <taxon>Pleosporomycetidae</taxon>
        <taxon>Pleosporales</taxon>
        <taxon>Massarineae</taxon>
        <taxon>Periconiaceae</taxon>
        <taxon>Periconia</taxon>
    </lineage>
</organism>
<gene>
    <name evidence="2" type="ORF">DM02DRAFT_647717</name>
</gene>
<evidence type="ECO:0000313" key="2">
    <source>
        <dbReference type="EMBL" id="PVI08349.1"/>
    </source>
</evidence>
<accession>A0A2V1EE40</accession>
<dbReference type="AlphaFoldDB" id="A0A2V1EE40"/>
<dbReference type="Proteomes" id="UP000244855">
    <property type="component" value="Unassembled WGS sequence"/>
</dbReference>
<keyword evidence="3" id="KW-1185">Reference proteome</keyword>
<evidence type="ECO:0000256" key="1">
    <source>
        <dbReference type="SAM" id="MobiDB-lite"/>
    </source>
</evidence>
<feature type="compositionally biased region" description="Polar residues" evidence="1">
    <location>
        <begin position="22"/>
        <end position="50"/>
    </location>
</feature>